<accession>B4S8M1</accession>
<dbReference type="AlphaFoldDB" id="B4S8M1"/>
<dbReference type="InterPro" id="IPR021474">
    <property type="entry name" value="DUF3127"/>
</dbReference>
<dbReference type="RefSeq" id="WP_012505942.1">
    <property type="nucleotide sequence ID" value="NC_011059.1"/>
</dbReference>
<dbReference type="Pfam" id="PF11325">
    <property type="entry name" value="DUF3127"/>
    <property type="match status" value="1"/>
</dbReference>
<evidence type="ECO:0000313" key="3">
    <source>
        <dbReference type="Proteomes" id="UP000002725"/>
    </source>
</evidence>
<name>B4S8M1_PROA2</name>
<feature type="compositionally biased region" description="Polar residues" evidence="1">
    <location>
        <begin position="88"/>
        <end position="100"/>
    </location>
</feature>
<evidence type="ECO:0000313" key="2">
    <source>
        <dbReference type="EMBL" id="ACF46408.1"/>
    </source>
</evidence>
<keyword evidence="3" id="KW-1185">Reference proteome</keyword>
<gene>
    <name evidence="2" type="ordered locus">Paes_1387</name>
</gene>
<feature type="region of interest" description="Disordered" evidence="1">
    <location>
        <begin position="1"/>
        <end position="22"/>
    </location>
</feature>
<dbReference type="Proteomes" id="UP000002725">
    <property type="component" value="Chromosome"/>
</dbReference>
<protein>
    <recommendedName>
        <fullName evidence="4">DUF3127 domain-containing protein</fullName>
    </recommendedName>
</protein>
<dbReference type="HOGENOM" id="CLU_109792_1_0_10"/>
<dbReference type="KEGG" id="paa:Paes_1387"/>
<dbReference type="EMBL" id="CP001108">
    <property type="protein sequence ID" value="ACF46408.1"/>
    <property type="molecule type" value="Genomic_DNA"/>
</dbReference>
<organism evidence="2 3">
    <name type="scientific">Prosthecochloris aestuarii (strain DSM 271 / SK 413)</name>
    <dbReference type="NCBI Taxonomy" id="290512"/>
    <lineage>
        <taxon>Bacteria</taxon>
        <taxon>Pseudomonadati</taxon>
        <taxon>Chlorobiota</taxon>
        <taxon>Chlorobiia</taxon>
        <taxon>Chlorobiales</taxon>
        <taxon>Chlorobiaceae</taxon>
        <taxon>Prosthecochloris</taxon>
    </lineage>
</organism>
<evidence type="ECO:0008006" key="4">
    <source>
        <dbReference type="Google" id="ProtNLM"/>
    </source>
</evidence>
<sequence length="122" mass="13782">MEITGTITQMLPEKTGNGKNGTWRKQEVILETEGQYKKKICFSFWGDKADTTILRQGATVKISFDLESREFNGKWYTEAKAWRVDPAGNTNSLINTQQPPAYQDYCPPQENTGNAGDDNLPF</sequence>
<dbReference type="STRING" id="290512.Paes_1387"/>
<reference evidence="2" key="1">
    <citation type="submission" date="2008-06" db="EMBL/GenBank/DDBJ databases">
        <title>Complete sequence of chromosome of Prosthecochloris aestuarii DSM 271.</title>
        <authorList>
            <consortium name="US DOE Joint Genome Institute"/>
            <person name="Lucas S."/>
            <person name="Copeland A."/>
            <person name="Lapidus A."/>
            <person name="Glavina del Rio T."/>
            <person name="Dalin E."/>
            <person name="Tice H."/>
            <person name="Bruce D."/>
            <person name="Goodwin L."/>
            <person name="Pitluck S."/>
            <person name="Schmutz J."/>
            <person name="Larimer F."/>
            <person name="Land M."/>
            <person name="Hauser L."/>
            <person name="Kyrpides N."/>
            <person name="Anderson I."/>
            <person name="Liu Z."/>
            <person name="Li T."/>
            <person name="Zhao F."/>
            <person name="Overmann J."/>
            <person name="Bryant D.A."/>
            <person name="Richardson P."/>
        </authorList>
    </citation>
    <scope>NUCLEOTIDE SEQUENCE [LARGE SCALE GENOMIC DNA]</scope>
    <source>
        <strain evidence="2">DSM 271</strain>
    </source>
</reference>
<evidence type="ECO:0000256" key="1">
    <source>
        <dbReference type="SAM" id="MobiDB-lite"/>
    </source>
</evidence>
<dbReference type="eggNOG" id="ENOG5032SXV">
    <property type="taxonomic scope" value="Bacteria"/>
</dbReference>
<proteinExistence type="predicted"/>
<feature type="region of interest" description="Disordered" evidence="1">
    <location>
        <begin position="88"/>
        <end position="122"/>
    </location>
</feature>